<dbReference type="PANTHER" id="PTHR10963">
    <property type="entry name" value="GLYCOSYL HYDROLASE-RELATED"/>
    <property type="match status" value="1"/>
</dbReference>
<gene>
    <name evidence="3" type="ORF">CKO45_07660</name>
</gene>
<dbReference type="InterPro" id="IPR050546">
    <property type="entry name" value="Glycosyl_Hydrlase_16"/>
</dbReference>
<protein>
    <recommendedName>
        <fullName evidence="2">GH16 domain-containing protein</fullName>
    </recommendedName>
</protein>
<evidence type="ECO:0000256" key="1">
    <source>
        <dbReference type="ARBA" id="ARBA00006865"/>
    </source>
</evidence>
<dbReference type="Pfam" id="PF00722">
    <property type="entry name" value="Glyco_hydro_16"/>
    <property type="match status" value="1"/>
</dbReference>
<dbReference type="PANTHER" id="PTHR10963:SF55">
    <property type="entry name" value="GLYCOSIDE HYDROLASE FAMILY 16 PROTEIN"/>
    <property type="match status" value="1"/>
</dbReference>
<accession>A0ABS1CUD1</accession>
<dbReference type="RefSeq" id="WP_133218995.1">
    <property type="nucleotide sequence ID" value="NZ_NRSG01000038.1"/>
</dbReference>
<dbReference type="Gene3D" id="2.60.120.200">
    <property type="match status" value="1"/>
</dbReference>
<dbReference type="CDD" id="cd08023">
    <property type="entry name" value="GH16_laminarinase_like"/>
    <property type="match status" value="1"/>
</dbReference>
<proteinExistence type="inferred from homology"/>
<reference evidence="3 4" key="1">
    <citation type="journal article" date="2020" name="Microorganisms">
        <title>Osmotic Adaptation and Compatible Solute Biosynthesis of Phototrophic Bacteria as Revealed from Genome Analyses.</title>
        <authorList>
            <person name="Imhoff J.F."/>
            <person name="Rahn T."/>
            <person name="Kunzel S."/>
            <person name="Keller A."/>
            <person name="Neulinger S.C."/>
        </authorList>
    </citation>
    <scope>NUCLEOTIDE SEQUENCE [LARGE SCALE GENOMIC DNA]</scope>
    <source>
        <strain evidence="3 4">DSM 15382</strain>
    </source>
</reference>
<dbReference type="SUPFAM" id="SSF49899">
    <property type="entry name" value="Concanavalin A-like lectins/glucanases"/>
    <property type="match status" value="1"/>
</dbReference>
<sequence>MTGAAVGGIPRRALGALLAGSGAARAAETAPRRGALRFAMEFDDPRRPLLRRQGGPFDPYHAYFSAVPDRYWGEESTVATDPSFEPAPVNPFTVARGFLRIEAKPVPPRYAATSPKPYVGGVLTTANGPHWARTTGGFEQKFGFWEVRCRMARTRSFWSSFYLNGGIRHGRDLTSGEIDMFECLGHQTRSVYQTAHDNWSKPKWTNHQEWHAPFDWSEGFHTYGLLWAPDRIVWYVDGAETYRATEPMVAAYRERCGPMFMVIGLGIGAPQSWPGPPDDSTVFPGQFDIDWIRVHAV</sequence>
<keyword evidence="4" id="KW-1185">Reference proteome</keyword>
<evidence type="ECO:0000313" key="3">
    <source>
        <dbReference type="EMBL" id="MBK1658103.1"/>
    </source>
</evidence>
<evidence type="ECO:0000313" key="4">
    <source>
        <dbReference type="Proteomes" id="UP000697995"/>
    </source>
</evidence>
<comment type="similarity">
    <text evidence="1">Belongs to the glycosyl hydrolase 16 family.</text>
</comment>
<feature type="domain" description="GH16" evidence="2">
    <location>
        <begin position="51"/>
        <end position="297"/>
    </location>
</feature>
<evidence type="ECO:0000259" key="2">
    <source>
        <dbReference type="PROSITE" id="PS51762"/>
    </source>
</evidence>
<organism evidence="3 4">
    <name type="scientific">Paracraurococcus ruber</name>
    <dbReference type="NCBI Taxonomy" id="77675"/>
    <lineage>
        <taxon>Bacteria</taxon>
        <taxon>Pseudomonadati</taxon>
        <taxon>Pseudomonadota</taxon>
        <taxon>Alphaproteobacteria</taxon>
        <taxon>Acetobacterales</taxon>
        <taxon>Roseomonadaceae</taxon>
        <taxon>Paracraurococcus</taxon>
    </lineage>
</organism>
<dbReference type="Proteomes" id="UP000697995">
    <property type="component" value="Unassembled WGS sequence"/>
</dbReference>
<dbReference type="InterPro" id="IPR013320">
    <property type="entry name" value="ConA-like_dom_sf"/>
</dbReference>
<dbReference type="PROSITE" id="PS51762">
    <property type="entry name" value="GH16_2"/>
    <property type="match status" value="1"/>
</dbReference>
<name>A0ABS1CUD1_9PROT</name>
<dbReference type="InterPro" id="IPR000757">
    <property type="entry name" value="Beta-glucanase-like"/>
</dbReference>
<comment type="caution">
    <text evidence="3">The sequence shown here is derived from an EMBL/GenBank/DDBJ whole genome shotgun (WGS) entry which is preliminary data.</text>
</comment>
<dbReference type="EMBL" id="NRSG01000038">
    <property type="protein sequence ID" value="MBK1658103.1"/>
    <property type="molecule type" value="Genomic_DNA"/>
</dbReference>